<dbReference type="InterPro" id="IPR032073">
    <property type="entry name" value="FNDC5_C"/>
</dbReference>
<dbReference type="AlphaFoldDB" id="A0A6J3L3Y6"/>
<evidence type="ECO:0000259" key="2">
    <source>
        <dbReference type="Pfam" id="PF16066"/>
    </source>
</evidence>
<keyword evidence="3" id="KW-1185">Reference proteome</keyword>
<accession>A0A6J3L3Y6</accession>
<organism evidence="3 4">
    <name type="scientific">Bombus vosnesenskii</name>
    <dbReference type="NCBI Taxonomy" id="207650"/>
    <lineage>
        <taxon>Eukaryota</taxon>
        <taxon>Metazoa</taxon>
        <taxon>Ecdysozoa</taxon>
        <taxon>Arthropoda</taxon>
        <taxon>Hexapoda</taxon>
        <taxon>Insecta</taxon>
        <taxon>Pterygota</taxon>
        <taxon>Neoptera</taxon>
        <taxon>Endopterygota</taxon>
        <taxon>Hymenoptera</taxon>
        <taxon>Apocrita</taxon>
        <taxon>Aculeata</taxon>
        <taxon>Apoidea</taxon>
        <taxon>Anthophila</taxon>
        <taxon>Apidae</taxon>
        <taxon>Bombus</taxon>
        <taxon>Pyrobombus</taxon>
    </lineage>
</organism>
<dbReference type="GeneID" id="117238904"/>
<dbReference type="RefSeq" id="XP_033359995.1">
    <property type="nucleotide sequence ID" value="XM_033504104.1"/>
</dbReference>
<dbReference type="KEGG" id="bvk:117238904"/>
<protein>
    <submittedName>
        <fullName evidence="4">Uncharacterized protein LOC117238904</fullName>
    </submittedName>
</protein>
<evidence type="ECO:0000313" key="4">
    <source>
        <dbReference type="RefSeq" id="XP_033359995.1"/>
    </source>
</evidence>
<proteinExistence type="predicted"/>
<keyword evidence="1" id="KW-0472">Membrane</keyword>
<feature type="domain" description="Fibronectin type III" evidence="2">
    <location>
        <begin position="57"/>
        <end position="113"/>
    </location>
</feature>
<dbReference type="PANTHER" id="PTHR21104">
    <property type="entry name" value="FIBRONECTIN TYPE III DOMAIN-CONTAINING PROTEIN"/>
    <property type="match status" value="1"/>
</dbReference>
<sequence>MFDHENHARGDVTEIELELKEAPEDMILVGSIPSKLDVIAEINSTYPDGIPKPNAVIVRAEEALIVILVLLLWAAAIALFFNRWRKIRMLEPYQPKFQQEHRQSCTTTEQNKLQMKYLGLVIDSQWTFEPHFDCLIPKVPVAANALCGLLPNIGGAGDAVSRLYEDVVRSRVMYAALV</sequence>
<dbReference type="Pfam" id="PF16066">
    <property type="entry name" value="DUF4808"/>
    <property type="match status" value="1"/>
</dbReference>
<dbReference type="Proteomes" id="UP000504631">
    <property type="component" value="Unplaced"/>
</dbReference>
<gene>
    <name evidence="4" type="primary">LOC117238904</name>
</gene>
<keyword evidence="1" id="KW-1133">Transmembrane helix</keyword>
<keyword evidence="1" id="KW-0812">Transmembrane</keyword>
<dbReference type="PANTHER" id="PTHR21104:SF1">
    <property type="entry name" value="FIBRONECTIN TYPE III DOMAIN-CONTAINING PROTEIN"/>
    <property type="match status" value="1"/>
</dbReference>
<evidence type="ECO:0000256" key="1">
    <source>
        <dbReference type="SAM" id="Phobius"/>
    </source>
</evidence>
<evidence type="ECO:0000313" key="3">
    <source>
        <dbReference type="Proteomes" id="UP000504631"/>
    </source>
</evidence>
<reference evidence="4" key="1">
    <citation type="submission" date="2025-08" db="UniProtKB">
        <authorList>
            <consortium name="RefSeq"/>
        </authorList>
    </citation>
    <scope>IDENTIFICATION</scope>
    <source>
        <tissue evidence="4">Muscle</tissue>
    </source>
</reference>
<feature type="transmembrane region" description="Helical" evidence="1">
    <location>
        <begin position="63"/>
        <end position="81"/>
    </location>
</feature>
<name>A0A6J3L3Y6_9HYME</name>